<name>A0A1H9J2B7_9LACT</name>
<dbReference type="GO" id="GO:0006004">
    <property type="term" value="P:fucose metabolic process"/>
    <property type="evidence" value="ECO:0007669"/>
    <property type="project" value="TreeGrafter"/>
</dbReference>
<evidence type="ECO:0000313" key="4">
    <source>
        <dbReference type="EMBL" id="SEQ80755.1"/>
    </source>
</evidence>
<dbReference type="RefSeq" id="WP_089746175.1">
    <property type="nucleotide sequence ID" value="NZ_FOGF01000007.1"/>
</dbReference>
<dbReference type="AlphaFoldDB" id="A0A1H9J2B7"/>
<proteinExistence type="predicted"/>
<evidence type="ECO:0000256" key="1">
    <source>
        <dbReference type="ARBA" id="ARBA00000223"/>
    </source>
</evidence>
<evidence type="ECO:0000256" key="3">
    <source>
        <dbReference type="ARBA" id="ARBA00036324"/>
    </source>
</evidence>
<dbReference type="InterPro" id="IPR007721">
    <property type="entry name" value="RbsD_FucU"/>
</dbReference>
<comment type="catalytic activity">
    <reaction evidence="3">
        <text>alpha-L-fucose = beta-L-fucose</text>
        <dbReference type="Rhea" id="RHEA:25580"/>
        <dbReference type="ChEBI" id="CHEBI:42548"/>
        <dbReference type="ChEBI" id="CHEBI:42589"/>
        <dbReference type="EC" id="5.1.3.29"/>
    </reaction>
</comment>
<keyword evidence="5" id="KW-1185">Reference proteome</keyword>
<dbReference type="PANTHER" id="PTHR31690">
    <property type="entry name" value="FUCOSE MUTAROTASE"/>
    <property type="match status" value="1"/>
</dbReference>
<dbReference type="STRING" id="137733.SAMN05421767_10754"/>
<organism evidence="4 5">
    <name type="scientific">Granulicatella balaenopterae</name>
    <dbReference type="NCBI Taxonomy" id="137733"/>
    <lineage>
        <taxon>Bacteria</taxon>
        <taxon>Bacillati</taxon>
        <taxon>Bacillota</taxon>
        <taxon>Bacilli</taxon>
        <taxon>Lactobacillales</taxon>
        <taxon>Carnobacteriaceae</taxon>
        <taxon>Granulicatella</taxon>
    </lineage>
</organism>
<dbReference type="GO" id="GO:0042806">
    <property type="term" value="F:fucose binding"/>
    <property type="evidence" value="ECO:0007669"/>
    <property type="project" value="TreeGrafter"/>
</dbReference>
<dbReference type="Proteomes" id="UP000198556">
    <property type="component" value="Unassembled WGS sequence"/>
</dbReference>
<dbReference type="GO" id="GO:0036373">
    <property type="term" value="F:L-fucose mutarotase activity"/>
    <property type="evidence" value="ECO:0007669"/>
    <property type="project" value="UniProtKB-EC"/>
</dbReference>
<dbReference type="Gene3D" id="3.40.1650.10">
    <property type="entry name" value="RbsD-like domain"/>
    <property type="match status" value="1"/>
</dbReference>
<dbReference type="InterPro" id="IPR023750">
    <property type="entry name" value="RbsD-like_sf"/>
</dbReference>
<accession>A0A1H9J2B7</accession>
<evidence type="ECO:0000313" key="5">
    <source>
        <dbReference type="Proteomes" id="UP000198556"/>
    </source>
</evidence>
<sequence>MLKNIPAIISPELLKILSEMGHGDEIVLADANYPAASTAKKLVRYDGIDMKQILPAILEVLPIDIYVESGITLMETTNGDNTPDIWVDYQNIVNEKQAENKKISHIEREAFYERGKKAYAVVATGETALYANIILKKGVIVAS</sequence>
<dbReference type="PANTHER" id="PTHR31690:SF4">
    <property type="entry name" value="FUCOSE MUTAROTASE"/>
    <property type="match status" value="1"/>
</dbReference>
<dbReference type="OrthoDB" id="9805009at2"/>
<dbReference type="SUPFAM" id="SSF102546">
    <property type="entry name" value="RbsD-like"/>
    <property type="match status" value="1"/>
</dbReference>
<dbReference type="Pfam" id="PF05025">
    <property type="entry name" value="RbsD_FucU"/>
    <property type="match status" value="1"/>
</dbReference>
<comment type="catalytic activity">
    <reaction evidence="1">
        <text>beta-D-ribopyranose = beta-D-ribofuranose</text>
        <dbReference type="Rhea" id="RHEA:25432"/>
        <dbReference type="ChEBI" id="CHEBI:27476"/>
        <dbReference type="ChEBI" id="CHEBI:47002"/>
        <dbReference type="EC" id="5.4.99.62"/>
    </reaction>
</comment>
<reference evidence="4 5" key="1">
    <citation type="submission" date="2016-10" db="EMBL/GenBank/DDBJ databases">
        <authorList>
            <person name="de Groot N.N."/>
        </authorList>
    </citation>
    <scope>NUCLEOTIDE SEQUENCE [LARGE SCALE GENOMIC DNA]</scope>
    <source>
        <strain evidence="4 5">DSM 15827</strain>
    </source>
</reference>
<protein>
    <submittedName>
        <fullName evidence="4">L-fucose mutarotase</fullName>
    </submittedName>
</protein>
<gene>
    <name evidence="4" type="ORF">SAMN05421767_10754</name>
</gene>
<dbReference type="GO" id="GO:0062193">
    <property type="term" value="F:D-ribose pyranase activity"/>
    <property type="evidence" value="ECO:0007669"/>
    <property type="project" value="UniProtKB-EC"/>
</dbReference>
<dbReference type="InterPro" id="IPR050443">
    <property type="entry name" value="RbsD/FucU_mutarotase"/>
</dbReference>
<keyword evidence="2" id="KW-0413">Isomerase</keyword>
<evidence type="ECO:0000256" key="2">
    <source>
        <dbReference type="ARBA" id="ARBA00023235"/>
    </source>
</evidence>
<dbReference type="EMBL" id="FOGF01000007">
    <property type="protein sequence ID" value="SEQ80755.1"/>
    <property type="molecule type" value="Genomic_DNA"/>
</dbReference>